<dbReference type="EMBL" id="VSSQ01119850">
    <property type="protein sequence ID" value="MPN53078.1"/>
    <property type="molecule type" value="Genomic_DNA"/>
</dbReference>
<sequence length="76" mass="7998">MVRVAEYLLADIDGSFPVHVLLVDHDAQKLGNGEGGVGVVDLDADLVRKVVERAVAPFMLADDVLDGGAGEEIVLL</sequence>
<gene>
    <name evidence="1" type="ORF">SDC9_200741</name>
</gene>
<dbReference type="AlphaFoldDB" id="A0A645IP20"/>
<name>A0A645IP20_9ZZZZ</name>
<accession>A0A645IP20</accession>
<proteinExistence type="predicted"/>
<reference evidence="1" key="1">
    <citation type="submission" date="2019-08" db="EMBL/GenBank/DDBJ databases">
        <authorList>
            <person name="Kucharzyk K."/>
            <person name="Murdoch R.W."/>
            <person name="Higgins S."/>
            <person name="Loffler F."/>
        </authorList>
    </citation>
    <scope>NUCLEOTIDE SEQUENCE</scope>
</reference>
<protein>
    <submittedName>
        <fullName evidence="1">Uncharacterized protein</fullName>
    </submittedName>
</protein>
<evidence type="ECO:0000313" key="1">
    <source>
        <dbReference type="EMBL" id="MPN53078.1"/>
    </source>
</evidence>
<comment type="caution">
    <text evidence="1">The sequence shown here is derived from an EMBL/GenBank/DDBJ whole genome shotgun (WGS) entry which is preliminary data.</text>
</comment>
<organism evidence="1">
    <name type="scientific">bioreactor metagenome</name>
    <dbReference type="NCBI Taxonomy" id="1076179"/>
    <lineage>
        <taxon>unclassified sequences</taxon>
        <taxon>metagenomes</taxon>
        <taxon>ecological metagenomes</taxon>
    </lineage>
</organism>